<comment type="caution">
    <text evidence="7">The sequence shown here is derived from an EMBL/GenBank/DDBJ whole genome shotgun (WGS) entry which is preliminary data.</text>
</comment>
<dbReference type="InterPro" id="IPR015424">
    <property type="entry name" value="PyrdxlP-dep_Trfase"/>
</dbReference>
<proteinExistence type="inferred from homology"/>
<feature type="domain" description="Aminotransferase class I/classII large" evidence="6">
    <location>
        <begin position="64"/>
        <end position="380"/>
    </location>
</feature>
<name>A0A1V8NZS4_CITBR</name>
<dbReference type="GO" id="GO:0030170">
    <property type="term" value="F:pyridoxal phosphate binding"/>
    <property type="evidence" value="ECO:0007669"/>
    <property type="project" value="InterPro"/>
</dbReference>
<dbReference type="PANTHER" id="PTHR43525:SF1">
    <property type="entry name" value="PROTEIN MALY"/>
    <property type="match status" value="1"/>
</dbReference>
<comment type="similarity">
    <text evidence="5">Belongs to the class-II pyridoxal-phosphate-dependent aminotransferase family. MalY/PatB cystathionine beta-lyase subfamily.</text>
</comment>
<dbReference type="Proteomes" id="UP000192573">
    <property type="component" value="Unassembled WGS sequence"/>
</dbReference>
<dbReference type="InterPro" id="IPR004839">
    <property type="entry name" value="Aminotransferase_I/II_large"/>
</dbReference>
<dbReference type="Gene3D" id="3.90.1150.10">
    <property type="entry name" value="Aspartate Aminotransferase, domain 1"/>
    <property type="match status" value="1"/>
</dbReference>
<dbReference type="Gene3D" id="3.40.640.10">
    <property type="entry name" value="Type I PLP-dependent aspartate aminotransferase-like (Major domain)"/>
    <property type="match status" value="1"/>
</dbReference>
<dbReference type="RefSeq" id="WP_046274870.1">
    <property type="nucleotide sequence ID" value="NZ_CP077300.1"/>
</dbReference>
<dbReference type="EC" id="4.4.1.13" evidence="2"/>
<protein>
    <recommendedName>
        <fullName evidence="2">cysteine-S-conjugate beta-lyase</fullName>
        <ecNumber evidence="2">4.4.1.13</ecNumber>
    </recommendedName>
</protein>
<dbReference type="CDD" id="cd00609">
    <property type="entry name" value="AAT_like"/>
    <property type="match status" value="1"/>
</dbReference>
<keyword evidence="7" id="KW-0032">Aminotransferase</keyword>
<evidence type="ECO:0000313" key="7">
    <source>
        <dbReference type="EMBL" id="OQM41900.1"/>
    </source>
</evidence>
<accession>A0A1V8NZS4</accession>
<dbReference type="InterPro" id="IPR015421">
    <property type="entry name" value="PyrdxlP-dep_Trfase_major"/>
</dbReference>
<evidence type="ECO:0000259" key="6">
    <source>
        <dbReference type="Pfam" id="PF00155"/>
    </source>
</evidence>
<evidence type="ECO:0000256" key="5">
    <source>
        <dbReference type="ARBA" id="ARBA00037974"/>
    </source>
</evidence>
<dbReference type="GO" id="GO:0008483">
    <property type="term" value="F:transaminase activity"/>
    <property type="evidence" value="ECO:0007669"/>
    <property type="project" value="UniProtKB-KW"/>
</dbReference>
<sequence>MSLFDDIVIRDVNCRKYGQLQQMYGTTDVLPLWIADMDFVTPEPIMSTLRSVVSQPVQGYNLDYPQWKESVIHWYAQQYDVDIKPHWLHFIPGVIKTIVLSLMVFTRPGDNILTCTPIYDPYPNLVNTSGRNLIQTRLIEKDGHYEFDWHDFSEKLKQCKMFLFPSPHNPGGMVWSRETLEKVSHYCQQAGVIILSDEVHSDLTLPGKRHLPFFTLDEATGSQSIVLTSISKTFNTAAIQGGIAIIKNDELRHQFYGFLDNCYLAETHSLQQAAIYSAFTHCGDWHQKLLAYLADNVAFVKSEIEKHCPLISIVYGGASYLLFLNAEKMNLSDEQLSAFFVQEAKLGLSPGAQYGPGGEGHMRLNVGCPRSVLVEAMNRLKAAYQKRQNA</sequence>
<dbReference type="Pfam" id="PF00155">
    <property type="entry name" value="Aminotran_1_2"/>
    <property type="match status" value="1"/>
</dbReference>
<comment type="cofactor">
    <cofactor evidence="1">
        <name>pyridoxal 5'-phosphate</name>
        <dbReference type="ChEBI" id="CHEBI:597326"/>
    </cofactor>
</comment>
<keyword evidence="7" id="KW-0808">Transferase</keyword>
<dbReference type="InterPro" id="IPR027619">
    <property type="entry name" value="C-S_lyase_PatB-like"/>
</dbReference>
<gene>
    <name evidence="7" type="ORF">BZK42_10150</name>
</gene>
<evidence type="ECO:0000256" key="2">
    <source>
        <dbReference type="ARBA" id="ARBA00012224"/>
    </source>
</evidence>
<keyword evidence="4" id="KW-0456">Lyase</keyword>
<evidence type="ECO:0000256" key="3">
    <source>
        <dbReference type="ARBA" id="ARBA00022898"/>
    </source>
</evidence>
<dbReference type="SUPFAM" id="SSF53383">
    <property type="entry name" value="PLP-dependent transferases"/>
    <property type="match status" value="1"/>
</dbReference>
<dbReference type="GO" id="GO:0047804">
    <property type="term" value="F:cysteine-S-conjugate beta-lyase activity"/>
    <property type="evidence" value="ECO:0007669"/>
    <property type="project" value="UniProtKB-EC"/>
</dbReference>
<dbReference type="AlphaFoldDB" id="A0A1V8NZS4"/>
<evidence type="ECO:0000256" key="1">
    <source>
        <dbReference type="ARBA" id="ARBA00001933"/>
    </source>
</evidence>
<dbReference type="InterPro" id="IPR015422">
    <property type="entry name" value="PyrdxlP-dep_Trfase_small"/>
</dbReference>
<dbReference type="NCBIfam" id="TIGR04350">
    <property type="entry name" value="C_S_lyase_PatB"/>
    <property type="match status" value="1"/>
</dbReference>
<evidence type="ECO:0000256" key="4">
    <source>
        <dbReference type="ARBA" id="ARBA00023239"/>
    </source>
</evidence>
<reference evidence="7 8" key="1">
    <citation type="submission" date="2017-03" db="EMBL/GenBank/DDBJ databases">
        <authorList>
            <person name="Afonso C.L."/>
            <person name="Miller P.J."/>
            <person name="Scott M.A."/>
            <person name="Spackman E."/>
            <person name="Goraichik I."/>
            <person name="Dimitrov K.M."/>
            <person name="Suarez D.L."/>
            <person name="Swayne D.E."/>
        </authorList>
    </citation>
    <scope>NUCLEOTIDE SEQUENCE [LARGE SCALE GENOMIC DNA]</scope>
    <source>
        <strain evidence="7 8">ATCC 51113</strain>
    </source>
</reference>
<organism evidence="7 8">
    <name type="scientific">Citrobacter braakii</name>
    <dbReference type="NCBI Taxonomy" id="57706"/>
    <lineage>
        <taxon>Bacteria</taxon>
        <taxon>Pseudomonadati</taxon>
        <taxon>Pseudomonadota</taxon>
        <taxon>Gammaproteobacteria</taxon>
        <taxon>Enterobacterales</taxon>
        <taxon>Enterobacteriaceae</taxon>
        <taxon>Citrobacter</taxon>
        <taxon>Citrobacter freundii complex</taxon>
    </lineage>
</organism>
<evidence type="ECO:0000313" key="8">
    <source>
        <dbReference type="Proteomes" id="UP000192573"/>
    </source>
</evidence>
<dbReference type="EMBL" id="NAEW01000004">
    <property type="protein sequence ID" value="OQM41900.1"/>
    <property type="molecule type" value="Genomic_DNA"/>
</dbReference>
<keyword evidence="3" id="KW-0663">Pyridoxal phosphate</keyword>
<dbReference type="PANTHER" id="PTHR43525">
    <property type="entry name" value="PROTEIN MALY"/>
    <property type="match status" value="1"/>
</dbReference>
<dbReference type="InterPro" id="IPR051798">
    <property type="entry name" value="Class-II_PLP-Dep_Aminotrans"/>
</dbReference>